<dbReference type="GO" id="GO:0046819">
    <property type="term" value="P:protein secretion by the type V secretion system"/>
    <property type="evidence" value="ECO:0007669"/>
    <property type="project" value="TreeGrafter"/>
</dbReference>
<dbReference type="InterPro" id="IPR027282">
    <property type="entry name" value="TPS"/>
</dbReference>
<dbReference type="Pfam" id="PF03865">
    <property type="entry name" value="ShlB"/>
    <property type="match status" value="1"/>
</dbReference>
<organism evidence="6 7">
    <name type="scientific">Phocoenobacter atlanticus subsp. atlanticus</name>
    <dbReference type="NCBI Taxonomy" id="3061285"/>
    <lineage>
        <taxon>Bacteria</taxon>
        <taxon>Pseudomonadati</taxon>
        <taxon>Pseudomonadota</taxon>
        <taxon>Gammaproteobacteria</taxon>
        <taxon>Pasteurellales</taxon>
        <taxon>Pasteurellaceae</taxon>
        <taxon>Phocoenobacter</taxon>
        <taxon>Phocoenobacter atlanticus</taxon>
    </lineage>
</organism>
<keyword evidence="7" id="KW-1185">Reference proteome</keyword>
<dbReference type="RefSeq" id="WP_306348460.1">
    <property type="nucleotide sequence ID" value="NZ_JASAWV010000003.1"/>
</dbReference>
<evidence type="ECO:0000259" key="4">
    <source>
        <dbReference type="Pfam" id="PF03865"/>
    </source>
</evidence>
<sequence length="571" mass="64683">MENTVNNYKKIHLTILSLYFILYCSNVIANSKNILIEEQQRIKNQEKINNSELQIKKAEQFLFTNPPKKLKVAKSLVNKEEQAQKINKISIDLVNQSISLNFQSIIQHYENKKLTTPQILELVKELTEVLYSQGYITSAIGLKETNISDGHLKFIIHWGGVNNYYVNGQIPLSFKDKAMLSTLPNLNNKPFNIFDADQIVEITNNVNKSTRLQIIASQEMSKSNINIETKRSVMPAFSIGFNNSGSENNANGRNQLTATLSVSDLIGINDRWSFSTNYRFYKNSKENSQQNYAINYSQPLGFYTLDLKLAHLGYEKELRGNNDNYKSEGKTQTASVKVSRILNRNRESILTAYGELEFKKKNNYVVNRLITDNLYSKFNIGLSHISTFWNGKLHSDLNFSNGLNWFNSQHSAYLNDQLKTMQVISGSVNWHKPFTMIRPLSYQFRAGAQYSSLGLLSDNQFAIGDEYTVRGFKGGIVSGDKGVFISQTLTIPFYPQKSVLSVISPFIGVDWGQVYQKASKQHNTLVGVALGLKMQAKNVSLSITYAKPLRSTENYPKGNSGVTYFNGAIHF</sequence>
<evidence type="ECO:0000313" key="6">
    <source>
        <dbReference type="EMBL" id="MDP8147917.1"/>
    </source>
</evidence>
<evidence type="ECO:0000313" key="7">
    <source>
        <dbReference type="Proteomes" id="UP001226020"/>
    </source>
</evidence>
<dbReference type="InterPro" id="IPR051544">
    <property type="entry name" value="TPS_OM_transporter"/>
</dbReference>
<reference evidence="6 7" key="1">
    <citation type="journal article" date="2023" name="Front. Microbiol.">
        <title>Phylogeography and host specificity of Pasteurellaceae pathogenic to sea-farmed fish in the north-east Atlantic.</title>
        <authorList>
            <person name="Gulla S."/>
            <person name="Colquhoun D.J."/>
            <person name="Olsen A.B."/>
            <person name="Spilsberg B."/>
            <person name="Lagesen K."/>
            <person name="Aakesson C.P."/>
            <person name="Strom S."/>
            <person name="Manji F."/>
            <person name="Birkbeck T.H."/>
            <person name="Nilsen H.K."/>
        </authorList>
    </citation>
    <scope>NUCLEOTIDE SEQUENCE [LARGE SCALE GENOMIC DNA]</scope>
    <source>
        <strain evidence="6 7">NVIB3131</strain>
    </source>
</reference>
<dbReference type="InterPro" id="IPR013686">
    <property type="entry name" value="Polypept-transport_assoc_ShlB"/>
</dbReference>
<proteinExistence type="predicted"/>
<evidence type="ECO:0000256" key="3">
    <source>
        <dbReference type="ARBA" id="ARBA00023237"/>
    </source>
</evidence>
<accession>A0AAW8CGU9</accession>
<dbReference type="PANTHER" id="PTHR34597">
    <property type="entry name" value="SLR1661 PROTEIN"/>
    <property type="match status" value="1"/>
</dbReference>
<dbReference type="GO" id="GO:0098046">
    <property type="term" value="C:type V protein secretion system complex"/>
    <property type="evidence" value="ECO:0007669"/>
    <property type="project" value="TreeGrafter"/>
</dbReference>
<keyword evidence="3" id="KW-0998">Cell outer membrane</keyword>
<dbReference type="Gene3D" id="3.10.20.310">
    <property type="entry name" value="membrane protein fhac"/>
    <property type="match status" value="1"/>
</dbReference>
<name>A0AAW8CGU9_9PAST</name>
<feature type="domain" description="Polypeptide-transport-associated ShlB-type" evidence="5">
    <location>
        <begin position="98"/>
        <end position="159"/>
    </location>
</feature>
<dbReference type="Pfam" id="PF08479">
    <property type="entry name" value="POTRA_2"/>
    <property type="match status" value="1"/>
</dbReference>
<dbReference type="PANTHER" id="PTHR34597:SF3">
    <property type="entry name" value="OUTER MEMBRANE TRANSPORTER CDIB"/>
    <property type="match status" value="1"/>
</dbReference>
<keyword evidence="1" id="KW-0472">Membrane</keyword>
<comment type="caution">
    <text evidence="6">The sequence shown here is derived from an EMBL/GenBank/DDBJ whole genome shotgun (WGS) entry which is preliminary data.</text>
</comment>
<protein>
    <submittedName>
        <fullName evidence="6">ShlB/FhaC/HecB family hemolysin secretion/activation protein</fullName>
    </submittedName>
</protein>
<evidence type="ECO:0000259" key="5">
    <source>
        <dbReference type="Pfam" id="PF08479"/>
    </source>
</evidence>
<dbReference type="Gene3D" id="2.40.160.50">
    <property type="entry name" value="membrane protein fhac: a member of the omp85/tpsb transporter family"/>
    <property type="match status" value="1"/>
</dbReference>
<dbReference type="AlphaFoldDB" id="A0AAW8CGU9"/>
<feature type="domain" description="Haemolysin activator HlyB C-terminal" evidence="4">
    <location>
        <begin position="222"/>
        <end position="534"/>
    </location>
</feature>
<keyword evidence="2" id="KW-0812">Transmembrane</keyword>
<dbReference type="Proteomes" id="UP001226020">
    <property type="component" value="Unassembled WGS sequence"/>
</dbReference>
<gene>
    <name evidence="6" type="ORF">QJU57_02340</name>
</gene>
<dbReference type="GO" id="GO:0008320">
    <property type="term" value="F:protein transmembrane transporter activity"/>
    <property type="evidence" value="ECO:0007669"/>
    <property type="project" value="TreeGrafter"/>
</dbReference>
<evidence type="ECO:0000256" key="1">
    <source>
        <dbReference type="ARBA" id="ARBA00022452"/>
    </source>
</evidence>
<evidence type="ECO:0000256" key="2">
    <source>
        <dbReference type="ARBA" id="ARBA00022692"/>
    </source>
</evidence>
<dbReference type="PIRSF" id="PIRSF029745">
    <property type="entry name" value="FhaC"/>
    <property type="match status" value="1"/>
</dbReference>
<dbReference type="EMBL" id="JASAXT010000003">
    <property type="protein sequence ID" value="MDP8147917.1"/>
    <property type="molecule type" value="Genomic_DNA"/>
</dbReference>
<dbReference type="InterPro" id="IPR005565">
    <property type="entry name" value="Hemolysn_activator_HlyB_C"/>
</dbReference>
<keyword evidence="1" id="KW-1134">Transmembrane beta strand</keyword>